<dbReference type="EMBL" id="CM039436">
    <property type="protein sequence ID" value="KAI4314759.1"/>
    <property type="molecule type" value="Genomic_DNA"/>
</dbReference>
<comment type="caution">
    <text evidence="1">The sequence shown here is derived from an EMBL/GenBank/DDBJ whole genome shotgun (WGS) entry which is preliminary data.</text>
</comment>
<reference evidence="1 2" key="1">
    <citation type="journal article" date="2022" name="DNA Res.">
        <title>Chromosomal-level genome assembly of the orchid tree Bauhinia variegata (Leguminosae; Cercidoideae) supports the allotetraploid origin hypothesis of Bauhinia.</title>
        <authorList>
            <person name="Zhong Y."/>
            <person name="Chen Y."/>
            <person name="Zheng D."/>
            <person name="Pang J."/>
            <person name="Liu Y."/>
            <person name="Luo S."/>
            <person name="Meng S."/>
            <person name="Qian L."/>
            <person name="Wei D."/>
            <person name="Dai S."/>
            <person name="Zhou R."/>
        </authorList>
    </citation>
    <scope>NUCLEOTIDE SEQUENCE [LARGE SCALE GENOMIC DNA]</scope>
    <source>
        <strain evidence="1">BV-YZ2020</strain>
    </source>
</reference>
<evidence type="ECO:0000313" key="1">
    <source>
        <dbReference type="EMBL" id="KAI4314759.1"/>
    </source>
</evidence>
<name>A0ACB9LUY3_BAUVA</name>
<keyword evidence="2" id="KW-1185">Reference proteome</keyword>
<sequence>MMKGQCMPRFRSCSTKNKSPSPMSLLERFREAVFRLMMLSALSKATANNQGGSGDSGRQRRRYYSYQNDPHHSEAVADCIEFIKKKATVDDNRHSSVSSCSSVEVIQVPVM</sequence>
<organism evidence="1 2">
    <name type="scientific">Bauhinia variegata</name>
    <name type="common">Purple orchid tree</name>
    <name type="synonym">Phanera variegata</name>
    <dbReference type="NCBI Taxonomy" id="167791"/>
    <lineage>
        <taxon>Eukaryota</taxon>
        <taxon>Viridiplantae</taxon>
        <taxon>Streptophyta</taxon>
        <taxon>Embryophyta</taxon>
        <taxon>Tracheophyta</taxon>
        <taxon>Spermatophyta</taxon>
        <taxon>Magnoliopsida</taxon>
        <taxon>eudicotyledons</taxon>
        <taxon>Gunneridae</taxon>
        <taxon>Pentapetalae</taxon>
        <taxon>rosids</taxon>
        <taxon>fabids</taxon>
        <taxon>Fabales</taxon>
        <taxon>Fabaceae</taxon>
        <taxon>Cercidoideae</taxon>
        <taxon>Cercideae</taxon>
        <taxon>Bauhiniinae</taxon>
        <taxon>Bauhinia</taxon>
    </lineage>
</organism>
<accession>A0ACB9LUY3</accession>
<evidence type="ECO:0000313" key="2">
    <source>
        <dbReference type="Proteomes" id="UP000828941"/>
    </source>
</evidence>
<proteinExistence type="predicted"/>
<gene>
    <name evidence="1" type="ORF">L6164_027636</name>
</gene>
<dbReference type="Proteomes" id="UP000828941">
    <property type="component" value="Chromosome 11"/>
</dbReference>
<protein>
    <submittedName>
        <fullName evidence="1">Uncharacterized protein</fullName>
    </submittedName>
</protein>